<comment type="caution">
    <text evidence="3">The sequence shown here is derived from an EMBL/GenBank/DDBJ whole genome shotgun (WGS) entry which is preliminary data.</text>
</comment>
<feature type="coiled-coil region" evidence="1">
    <location>
        <begin position="671"/>
        <end position="698"/>
    </location>
</feature>
<dbReference type="GO" id="GO:0099518">
    <property type="term" value="P:vesicle cytoskeletal trafficking"/>
    <property type="evidence" value="ECO:0007669"/>
    <property type="project" value="TreeGrafter"/>
</dbReference>
<dbReference type="OrthoDB" id="5583482at2759"/>
<dbReference type="STRING" id="48709.A0A1D2ND35"/>
<evidence type="ECO:0000256" key="1">
    <source>
        <dbReference type="SAM" id="Coils"/>
    </source>
</evidence>
<evidence type="ECO:0008006" key="5">
    <source>
        <dbReference type="Google" id="ProtNLM"/>
    </source>
</evidence>
<evidence type="ECO:0000256" key="2">
    <source>
        <dbReference type="SAM" id="MobiDB-lite"/>
    </source>
</evidence>
<feature type="coiled-coil region" evidence="1">
    <location>
        <begin position="569"/>
        <end position="603"/>
    </location>
</feature>
<name>A0A1D2ND35_ORCCI</name>
<organism evidence="3 4">
    <name type="scientific">Orchesella cincta</name>
    <name type="common">Springtail</name>
    <name type="synonym">Podura cincta</name>
    <dbReference type="NCBI Taxonomy" id="48709"/>
    <lineage>
        <taxon>Eukaryota</taxon>
        <taxon>Metazoa</taxon>
        <taxon>Ecdysozoa</taxon>
        <taxon>Arthropoda</taxon>
        <taxon>Hexapoda</taxon>
        <taxon>Collembola</taxon>
        <taxon>Entomobryomorpha</taxon>
        <taxon>Entomobryoidea</taxon>
        <taxon>Orchesellidae</taxon>
        <taxon>Orchesellinae</taxon>
        <taxon>Orchesella</taxon>
    </lineage>
</organism>
<feature type="region of interest" description="Disordered" evidence="2">
    <location>
        <begin position="43"/>
        <end position="73"/>
    </location>
</feature>
<feature type="compositionally biased region" description="Basic and acidic residues" evidence="2">
    <location>
        <begin position="542"/>
        <end position="553"/>
    </location>
</feature>
<protein>
    <recommendedName>
        <fullName evidence="5">Coiled-coil domain-containing protein 186</fullName>
    </recommendedName>
</protein>
<dbReference type="Gene3D" id="1.10.287.1490">
    <property type="match status" value="1"/>
</dbReference>
<dbReference type="GO" id="GO:0031267">
    <property type="term" value="F:small GTPase binding"/>
    <property type="evidence" value="ECO:0007669"/>
    <property type="project" value="TreeGrafter"/>
</dbReference>
<keyword evidence="1" id="KW-0175">Coiled coil</keyword>
<dbReference type="Proteomes" id="UP000094527">
    <property type="component" value="Unassembled WGS sequence"/>
</dbReference>
<sequence length="706" mass="79783">PPSTEVIMENNVPILLNGETSDMTDSPSSALLPMMECSDEEINDDMRLKSSPRVQCQDAEQQTEDEVNGESNSACSKCQTLEVESQKSMAQLTSKYETEIARLKRELENANKAKETTVMRYAKSENEVIKLKREMENSSKQITNLMREVETLNKKQKMLSSERERLGNIVDGKGCEIQGLQKEIEKLKEDISAKEFKIKWTQNKLNSEMESHKDTQSRLESVEVELEKVKERAQPYSASSEDVSNVEGDGRETPLENVVNGNSSDEGFCTDSIQAEKTNSSISITVKELEAVKLRNHHLIQENNLLSCKVQSLEQQRLDLEQKLARLQESNSEHLHQIATLQSELAATESLKSQLLREQDSVLALQNECQQLRQAHTDALADMAVCRGKEAELLGYTQQVTEKNVTLQSEFSSMQAKSFALEEENEKLQSQMEQLQIDLRNVEKMMSQECKNYIEERQTVESDAEQQKKEILDLQRQLDEARGEIMLLHKNLNAKIRELSRELQIARKNAKDGTCGSDGMSQSSRASSSSSLNNIDISPPKVRHEEIPEKSQESDAPVIPDQQLLIERIVKLQRTLAKRQEKIEFLQEHVKQLTETLQKKSKIITGYAMTQDVEALSSELSEQNKAEVVKYGGIMASVYASKQADDGLTLDLSLEINRKLQIVLEDTLLKNMTLKDSLNTLGKEISKLTEQNSELSDKIARNANPG</sequence>
<dbReference type="InterPro" id="IPR038830">
    <property type="entry name" value="CCDC186"/>
</dbReference>
<dbReference type="EMBL" id="LJIJ01000085">
    <property type="protein sequence ID" value="ODN03168.1"/>
    <property type="molecule type" value="Genomic_DNA"/>
</dbReference>
<proteinExistence type="predicted"/>
<dbReference type="AlphaFoldDB" id="A0A1D2ND35"/>
<feature type="coiled-coil region" evidence="1">
    <location>
        <begin position="418"/>
        <end position="509"/>
    </location>
</feature>
<feature type="coiled-coil region" evidence="1">
    <location>
        <begin position="296"/>
        <end position="375"/>
    </location>
</feature>
<dbReference type="PANTHER" id="PTHR18911">
    <property type="entry name" value="CTCL TUMOR ANTIGEN HD-CL-01"/>
    <property type="match status" value="1"/>
</dbReference>
<evidence type="ECO:0000313" key="4">
    <source>
        <dbReference type="Proteomes" id="UP000094527"/>
    </source>
</evidence>
<evidence type="ECO:0000313" key="3">
    <source>
        <dbReference type="EMBL" id="ODN03168.1"/>
    </source>
</evidence>
<dbReference type="PANTHER" id="PTHR18911:SF5">
    <property type="entry name" value="COILED-COIL DOMAIN-CONTAINING PROTEIN 186"/>
    <property type="match status" value="1"/>
</dbReference>
<feature type="non-terminal residue" evidence="3">
    <location>
        <position position="1"/>
    </location>
</feature>
<keyword evidence="4" id="KW-1185">Reference proteome</keyword>
<accession>A0A1D2ND35</accession>
<dbReference type="OMA" id="KYGNGVM"/>
<feature type="region of interest" description="Disordered" evidence="2">
    <location>
        <begin position="509"/>
        <end position="556"/>
    </location>
</feature>
<feature type="compositionally biased region" description="Low complexity" evidence="2">
    <location>
        <begin position="517"/>
        <end position="531"/>
    </location>
</feature>
<gene>
    <name evidence="3" type="ORF">Ocin01_03517</name>
</gene>
<reference evidence="3 4" key="1">
    <citation type="journal article" date="2016" name="Genome Biol. Evol.">
        <title>Gene Family Evolution Reflects Adaptation to Soil Environmental Stressors in the Genome of the Collembolan Orchesella cincta.</title>
        <authorList>
            <person name="Faddeeva-Vakhrusheva A."/>
            <person name="Derks M.F."/>
            <person name="Anvar S.Y."/>
            <person name="Agamennone V."/>
            <person name="Suring W."/>
            <person name="Smit S."/>
            <person name="van Straalen N.M."/>
            <person name="Roelofs D."/>
        </authorList>
    </citation>
    <scope>NUCLEOTIDE SEQUENCE [LARGE SCALE GENOMIC DNA]</scope>
    <source>
        <tissue evidence="3">Mixed pool</tissue>
    </source>
</reference>
<feature type="region of interest" description="Disordered" evidence="2">
    <location>
        <begin position="230"/>
        <end position="267"/>
    </location>
</feature>
<dbReference type="GO" id="GO:0005802">
    <property type="term" value="C:trans-Golgi network"/>
    <property type="evidence" value="ECO:0007669"/>
    <property type="project" value="TreeGrafter"/>
</dbReference>